<evidence type="ECO:0000313" key="1">
    <source>
        <dbReference type="EMBL" id="ANA86185.1"/>
    </source>
</evidence>
<organism evidence="1 2">
    <name type="scientific">Gordonia phage Smoothie</name>
    <dbReference type="NCBI Taxonomy" id="1838078"/>
    <lineage>
        <taxon>Viruses</taxon>
        <taxon>Duplodnaviria</taxon>
        <taxon>Heunggongvirae</taxon>
        <taxon>Uroviricota</taxon>
        <taxon>Caudoviricetes</taxon>
        <taxon>Smoothievirus</taxon>
        <taxon>Smoothievirus smoothie</taxon>
    </lineage>
</organism>
<reference evidence="1 2" key="1">
    <citation type="submission" date="2016-03" db="EMBL/GenBank/DDBJ databases">
        <authorList>
            <person name="Montgomery M.T."/>
            <person name="Guerrero C.A."/>
            <person name="Mavrich T.N."/>
            <person name="Pope W.H."/>
            <person name="Garlena R.A."/>
            <person name="Russell D.A."/>
            <person name="Jacobs-Sera D."/>
            <person name="Hendrix R.W."/>
            <person name="Hatfull G.F."/>
        </authorList>
    </citation>
    <scope>NUCLEOTIDE SEQUENCE [LARGE SCALE GENOMIC DNA]</scope>
</reference>
<name>A0A160DED7_9CAUD</name>
<dbReference type="KEGG" id="vg:28378487"/>
<dbReference type="RefSeq" id="YP_009269142.1">
    <property type="nucleotide sequence ID" value="NC_030696.1"/>
</dbReference>
<evidence type="ECO:0000313" key="2">
    <source>
        <dbReference type="Proteomes" id="UP000201458"/>
    </source>
</evidence>
<sequence>MPVREFSDDDDNVDGYEVTRLTVVRYLTRAGEFVYDVYWEDARGEADLTYEEKMRLVSKANDDAVMSDSEYEIIDLDDQA</sequence>
<dbReference type="GeneID" id="28378487"/>
<accession>A0A160DED7</accession>
<dbReference type="EMBL" id="KU998244">
    <property type="protein sequence ID" value="ANA86185.1"/>
    <property type="molecule type" value="Genomic_DNA"/>
</dbReference>
<keyword evidence="2" id="KW-1185">Reference proteome</keyword>
<protein>
    <submittedName>
        <fullName evidence="1">Uncharacterized protein</fullName>
    </submittedName>
</protein>
<proteinExistence type="predicted"/>
<dbReference type="Proteomes" id="UP000201458">
    <property type="component" value="Segment"/>
</dbReference>
<gene>
    <name evidence="1" type="primary">28</name>
    <name evidence="1" type="ORF">PBI_SMOOTHIE_28</name>
</gene>